<keyword evidence="3 7" id="KW-0812">Transmembrane</keyword>
<dbReference type="InterPro" id="IPR036259">
    <property type="entry name" value="MFS_trans_sf"/>
</dbReference>
<evidence type="ECO:0000313" key="9">
    <source>
        <dbReference type="EMBL" id="KAG0688677.1"/>
    </source>
</evidence>
<feature type="transmembrane region" description="Helical" evidence="7">
    <location>
        <begin position="202"/>
        <end position="223"/>
    </location>
</feature>
<keyword evidence="5 7" id="KW-0472">Membrane</keyword>
<feature type="transmembrane region" description="Helical" evidence="7">
    <location>
        <begin position="114"/>
        <end position="135"/>
    </location>
</feature>
<dbReference type="GO" id="GO:0005886">
    <property type="term" value="C:plasma membrane"/>
    <property type="evidence" value="ECO:0007669"/>
    <property type="project" value="TreeGrafter"/>
</dbReference>
<dbReference type="FunFam" id="1.20.1250.20:FF:000057">
    <property type="entry name" value="MFS general substrate transporter"/>
    <property type="match status" value="1"/>
</dbReference>
<feature type="transmembrane region" description="Helical" evidence="7">
    <location>
        <begin position="372"/>
        <end position="391"/>
    </location>
</feature>
<keyword evidence="2" id="KW-0813">Transport</keyword>
<evidence type="ECO:0000256" key="3">
    <source>
        <dbReference type="ARBA" id="ARBA00022692"/>
    </source>
</evidence>
<organism evidence="9 10">
    <name type="scientific">Pichia californica</name>
    <dbReference type="NCBI Taxonomy" id="460514"/>
    <lineage>
        <taxon>Eukaryota</taxon>
        <taxon>Fungi</taxon>
        <taxon>Dikarya</taxon>
        <taxon>Ascomycota</taxon>
        <taxon>Saccharomycotina</taxon>
        <taxon>Pichiomycetes</taxon>
        <taxon>Pichiales</taxon>
        <taxon>Pichiaceae</taxon>
        <taxon>Pichia</taxon>
    </lineage>
</organism>
<dbReference type="Pfam" id="PF07690">
    <property type="entry name" value="MFS_1"/>
    <property type="match status" value="1"/>
</dbReference>
<feature type="transmembrane region" description="Helical" evidence="7">
    <location>
        <begin position="166"/>
        <end position="190"/>
    </location>
</feature>
<dbReference type="FunFam" id="1.20.1250.20:FF:000068">
    <property type="entry name" value="MFS general substrate transporter"/>
    <property type="match status" value="1"/>
</dbReference>
<dbReference type="EMBL" id="PUHW01000132">
    <property type="protein sequence ID" value="KAG0688677.1"/>
    <property type="molecule type" value="Genomic_DNA"/>
</dbReference>
<feature type="transmembrane region" description="Helical" evidence="7">
    <location>
        <begin position="235"/>
        <end position="257"/>
    </location>
</feature>
<dbReference type="PROSITE" id="PS50850">
    <property type="entry name" value="MFS"/>
    <property type="match status" value="1"/>
</dbReference>
<feature type="compositionally biased region" description="Low complexity" evidence="6">
    <location>
        <begin position="11"/>
        <end position="25"/>
    </location>
</feature>
<dbReference type="PANTHER" id="PTHR43791:SF46">
    <property type="entry name" value="MAJOR FACILITATOR SUPERFAMILY (MFS) PROFILE DOMAIN-CONTAINING PROTEIN-RELATED"/>
    <property type="match status" value="1"/>
</dbReference>
<dbReference type="PANTHER" id="PTHR43791">
    <property type="entry name" value="PERMEASE-RELATED"/>
    <property type="match status" value="1"/>
</dbReference>
<keyword evidence="4 7" id="KW-1133">Transmembrane helix</keyword>
<evidence type="ECO:0000256" key="6">
    <source>
        <dbReference type="SAM" id="MobiDB-lite"/>
    </source>
</evidence>
<dbReference type="AlphaFoldDB" id="A0A9P6WKJ0"/>
<feature type="region of interest" description="Disordered" evidence="6">
    <location>
        <begin position="1"/>
        <end position="31"/>
    </location>
</feature>
<dbReference type="SUPFAM" id="SSF103473">
    <property type="entry name" value="MFS general substrate transporter"/>
    <property type="match status" value="1"/>
</dbReference>
<dbReference type="OrthoDB" id="2985014at2759"/>
<accession>A0A9P6WKJ0</accession>
<feature type="transmembrane region" description="Helical" evidence="7">
    <location>
        <begin position="397"/>
        <end position="419"/>
    </location>
</feature>
<evidence type="ECO:0000256" key="5">
    <source>
        <dbReference type="ARBA" id="ARBA00023136"/>
    </source>
</evidence>
<keyword evidence="10" id="KW-1185">Reference proteome</keyword>
<dbReference type="InterPro" id="IPR020846">
    <property type="entry name" value="MFS_dom"/>
</dbReference>
<dbReference type="GO" id="GO:0022857">
    <property type="term" value="F:transmembrane transporter activity"/>
    <property type="evidence" value="ECO:0007669"/>
    <property type="project" value="InterPro"/>
</dbReference>
<evidence type="ECO:0000256" key="4">
    <source>
        <dbReference type="ARBA" id="ARBA00022989"/>
    </source>
</evidence>
<reference evidence="9" key="1">
    <citation type="submission" date="2020-11" db="EMBL/GenBank/DDBJ databases">
        <title>Kefir isolates.</title>
        <authorList>
            <person name="Marcisauskas S."/>
            <person name="Kim Y."/>
            <person name="Blasche S."/>
        </authorList>
    </citation>
    <scope>NUCLEOTIDE SEQUENCE</scope>
    <source>
        <strain evidence="9">Olga-1</strain>
    </source>
</reference>
<dbReference type="InterPro" id="IPR011701">
    <property type="entry name" value="MFS"/>
</dbReference>
<feature type="domain" description="Major facilitator superfamily (MFS) profile" evidence="8">
    <location>
        <begin position="76"/>
        <end position="491"/>
    </location>
</feature>
<proteinExistence type="predicted"/>
<feature type="transmembrane region" description="Helical" evidence="7">
    <location>
        <begin position="142"/>
        <end position="160"/>
    </location>
</feature>
<feature type="transmembrane region" description="Helical" evidence="7">
    <location>
        <begin position="346"/>
        <end position="365"/>
    </location>
</feature>
<evidence type="ECO:0000256" key="7">
    <source>
        <dbReference type="SAM" id="Phobius"/>
    </source>
</evidence>
<comment type="caution">
    <text evidence="9">The sequence shown here is derived from an EMBL/GenBank/DDBJ whole genome shotgun (WGS) entry which is preliminary data.</text>
</comment>
<evidence type="ECO:0000256" key="2">
    <source>
        <dbReference type="ARBA" id="ARBA00022448"/>
    </source>
</evidence>
<name>A0A9P6WKJ0_9ASCO</name>
<gene>
    <name evidence="9" type="ORF">C6P40_000690</name>
</gene>
<evidence type="ECO:0000313" key="10">
    <source>
        <dbReference type="Proteomes" id="UP000697127"/>
    </source>
</evidence>
<feature type="transmembrane region" description="Helical" evidence="7">
    <location>
        <begin position="431"/>
        <end position="450"/>
    </location>
</feature>
<evidence type="ECO:0000256" key="1">
    <source>
        <dbReference type="ARBA" id="ARBA00004141"/>
    </source>
</evidence>
<sequence length="522" mass="59189">MSEKGSESFDETNANITSNISSSSDIENENENNKFEIQSEVDLKLSLEEKNEKVEQLANELGINHKKLMWKIDLWVIPPFCLLYFLAFLDRVNISNAKVYGIEKSLNLHGNQFAAALTVFFVPYIVFEILSNYLIKIIKPHTWLSSMIFLFGMVTLLLAYSKNYAGLIVCRLFLGIFEAGSFPAIFYIIANFYSPAEALRRFAFFFNCTCLAGGCAGALAYRIHDLNGKHGLTSWQWIYIIEGAFTMGLAIPLFFAVTDFPEEARFLNSNERTFLKRKLEFFQGNSGFEVKQTWKDIAKVFKEPMLYICALVYFALVVPAYSYAFFAPTIITQMGYTAMEAQRHSIYPWLATMGYSLIIAIVSDYTKIRLPFALIACATAIAGLSMIMTLTDSPNPRYAGCFLTAMGLYSCMPVFICWMSLNFSGHSRKSVGTAFVIGFGNIGGIIASFIFPNNESPSYKKGLGICIAFSCLAFVAIIAYYLYLKFQNNRKNSESYKQKWNLLDKRTQIVKGDENPDFKYWY</sequence>
<dbReference type="Gene3D" id="1.20.1250.20">
    <property type="entry name" value="MFS general substrate transporter like domains"/>
    <property type="match status" value="2"/>
</dbReference>
<feature type="transmembrane region" description="Helical" evidence="7">
    <location>
        <begin position="462"/>
        <end position="483"/>
    </location>
</feature>
<feature type="transmembrane region" description="Helical" evidence="7">
    <location>
        <begin position="305"/>
        <end position="326"/>
    </location>
</feature>
<evidence type="ECO:0000259" key="8">
    <source>
        <dbReference type="PROSITE" id="PS50850"/>
    </source>
</evidence>
<comment type="subcellular location">
    <subcellularLocation>
        <location evidence="1">Membrane</location>
        <topology evidence="1">Multi-pass membrane protein</topology>
    </subcellularLocation>
</comment>
<dbReference type="Proteomes" id="UP000697127">
    <property type="component" value="Unassembled WGS sequence"/>
</dbReference>
<feature type="transmembrane region" description="Helical" evidence="7">
    <location>
        <begin position="74"/>
        <end position="94"/>
    </location>
</feature>
<protein>
    <recommendedName>
        <fullName evidence="8">Major facilitator superfamily (MFS) profile domain-containing protein</fullName>
    </recommendedName>
</protein>